<protein>
    <submittedName>
        <fullName evidence="1">Uncharacterized protein</fullName>
    </submittedName>
</protein>
<accession>A0A8D2I0E9</accession>
<proteinExistence type="predicted"/>
<organism evidence="1 2">
    <name type="scientific">Urocitellus parryii</name>
    <name type="common">Arctic ground squirrel</name>
    <name type="synonym">Spermophilus parryii</name>
    <dbReference type="NCBI Taxonomy" id="9999"/>
    <lineage>
        <taxon>Eukaryota</taxon>
        <taxon>Metazoa</taxon>
        <taxon>Chordata</taxon>
        <taxon>Craniata</taxon>
        <taxon>Vertebrata</taxon>
        <taxon>Euteleostomi</taxon>
        <taxon>Mammalia</taxon>
        <taxon>Eutheria</taxon>
        <taxon>Euarchontoglires</taxon>
        <taxon>Glires</taxon>
        <taxon>Rodentia</taxon>
        <taxon>Sciuromorpha</taxon>
        <taxon>Sciuridae</taxon>
        <taxon>Xerinae</taxon>
        <taxon>Marmotini</taxon>
        <taxon>Urocitellus</taxon>
    </lineage>
</organism>
<dbReference type="Ensembl" id="ENSUPAT00010027390.1">
    <property type="protein sequence ID" value="ENSUPAP00010024077.1"/>
    <property type="gene ID" value="ENSUPAG00010019110.1"/>
</dbReference>
<keyword evidence="2" id="KW-1185">Reference proteome</keyword>
<dbReference type="AlphaFoldDB" id="A0A8D2I0E9"/>
<reference evidence="1" key="2">
    <citation type="submission" date="2025-09" db="UniProtKB">
        <authorList>
            <consortium name="Ensembl"/>
        </authorList>
    </citation>
    <scope>IDENTIFICATION</scope>
</reference>
<sequence>VMSLWSVQQVGFENPVFFPRVESTPRVWGLELKTDTLKKKKKTHGSEVNMLYTEPVEGK</sequence>
<evidence type="ECO:0000313" key="2">
    <source>
        <dbReference type="Proteomes" id="UP000694417"/>
    </source>
</evidence>
<name>A0A8D2I0E9_UROPR</name>
<evidence type="ECO:0000313" key="1">
    <source>
        <dbReference type="Ensembl" id="ENSUPAP00010024077.1"/>
    </source>
</evidence>
<dbReference type="Proteomes" id="UP000694417">
    <property type="component" value="Unplaced"/>
</dbReference>
<reference evidence="1" key="1">
    <citation type="submission" date="2025-08" db="UniProtKB">
        <authorList>
            <consortium name="Ensembl"/>
        </authorList>
    </citation>
    <scope>IDENTIFICATION</scope>
</reference>